<organism evidence="1">
    <name type="scientific">hydrothermal vent metagenome</name>
    <dbReference type="NCBI Taxonomy" id="652676"/>
    <lineage>
        <taxon>unclassified sequences</taxon>
        <taxon>metagenomes</taxon>
        <taxon>ecological metagenomes</taxon>
    </lineage>
</organism>
<protein>
    <submittedName>
        <fullName evidence="1">Uncharacterized protein</fullName>
    </submittedName>
</protein>
<name>A0A3B0Z2X5_9ZZZZ</name>
<dbReference type="AlphaFoldDB" id="A0A3B0Z2X5"/>
<accession>A0A3B0Z2X5</accession>
<evidence type="ECO:0000313" key="1">
    <source>
        <dbReference type="EMBL" id="VAW82623.1"/>
    </source>
</evidence>
<dbReference type="EMBL" id="UOFL01000250">
    <property type="protein sequence ID" value="VAW82623.1"/>
    <property type="molecule type" value="Genomic_DNA"/>
</dbReference>
<proteinExistence type="predicted"/>
<reference evidence="1" key="1">
    <citation type="submission" date="2018-06" db="EMBL/GenBank/DDBJ databases">
        <authorList>
            <person name="Zhirakovskaya E."/>
        </authorList>
    </citation>
    <scope>NUCLEOTIDE SEQUENCE</scope>
</reference>
<sequence>MFVTLESSEVFVPPGLKIPNEKTWWYTKMRLHIRWFYITGEHADDEGYISSEMYLMSQVNQLLELHMSKNITIRQIYLVSPSYTNSSGVWEMDEFSEILVGTEPNSKNDQEAYIFVLKNGTRYVDSLLSTKEQDIQDIKQLVTL</sequence>
<gene>
    <name evidence="1" type="ORF">MNBD_GAMMA12-573</name>
</gene>